<dbReference type="EMBL" id="CP003378">
    <property type="protein sequence ID" value="AFZ70366.1"/>
    <property type="molecule type" value="Genomic_DNA"/>
</dbReference>
<dbReference type="GO" id="GO:0032259">
    <property type="term" value="P:methylation"/>
    <property type="evidence" value="ECO:0007669"/>
    <property type="project" value="UniProtKB-KW"/>
</dbReference>
<dbReference type="OrthoDB" id="1018at2157"/>
<gene>
    <name evidence="1" type="ordered locus">Calag_0609</name>
</gene>
<dbReference type="HOGENOM" id="CLU_057700_0_0_2"/>
<dbReference type="Gene3D" id="3.40.50.150">
    <property type="entry name" value="Vaccinia Virus protein VP39"/>
    <property type="match status" value="1"/>
</dbReference>
<accession>L0A923</accession>
<dbReference type="CDD" id="cd02440">
    <property type="entry name" value="AdoMet_MTases"/>
    <property type="match status" value="1"/>
</dbReference>
<dbReference type="SUPFAM" id="SSF53335">
    <property type="entry name" value="S-adenosyl-L-methionine-dependent methyltransferases"/>
    <property type="match status" value="1"/>
</dbReference>
<proteinExistence type="predicted"/>
<dbReference type="InterPro" id="IPR029063">
    <property type="entry name" value="SAM-dependent_MTases_sf"/>
</dbReference>
<dbReference type="eggNOG" id="arCOG00054">
    <property type="taxonomic scope" value="Archaea"/>
</dbReference>
<dbReference type="STRING" id="1056495.Calag_0609"/>
<keyword evidence="1" id="KW-0808">Transferase</keyword>
<organism evidence="1 2">
    <name type="scientific">Caldisphaera lagunensis (strain DSM 15908 / JCM 11604 / ANMR 0165 / IC-154)</name>
    <dbReference type="NCBI Taxonomy" id="1056495"/>
    <lineage>
        <taxon>Archaea</taxon>
        <taxon>Thermoproteota</taxon>
        <taxon>Thermoprotei</taxon>
        <taxon>Acidilobales</taxon>
        <taxon>Caldisphaeraceae</taxon>
        <taxon>Caldisphaera</taxon>
    </lineage>
</organism>
<dbReference type="GO" id="GO:0008168">
    <property type="term" value="F:methyltransferase activity"/>
    <property type="evidence" value="ECO:0007669"/>
    <property type="project" value="UniProtKB-KW"/>
</dbReference>
<keyword evidence="1" id="KW-0489">Methyltransferase</keyword>
<keyword evidence="2" id="KW-1185">Reference proteome</keyword>
<dbReference type="Proteomes" id="UP000010469">
    <property type="component" value="Chromosome"/>
</dbReference>
<sequence length="286" mass="33080">MEIFEFEPFKGIALLPKESKSIIKNEQATINCGRDRADYINKENDKIIIKFNEKIFEIDYDVLEKHVNRRSVLLIDKDYYEAEVRSTNNYYKLVPVNDTYYTTLEINGIHMHRIKGITPMEDAKRKVEVAAVRKGVRVLEIGTGLGYTAINSLKFGAREVITIEKDQNVLWLAERNPWSYELNSEKIKIILGNAFDIIKDFNNEFDIIIHDPPRFTSNSSELYSIEFYKYLYSALKRNGVLFHYTGEPGRVKGKGFPLKISGKLKDVGFEVLRYDSIAMGIKAIKK</sequence>
<dbReference type="KEGG" id="clg:Calag_0609"/>
<name>L0A923_CALLD</name>
<dbReference type="PANTHER" id="PTHR42873:SF1">
    <property type="entry name" value="S-ADENOSYLMETHIONINE-DEPENDENT METHYLTRANSFERASE DOMAIN-CONTAINING PROTEIN"/>
    <property type="match status" value="1"/>
</dbReference>
<evidence type="ECO:0000313" key="2">
    <source>
        <dbReference type="Proteomes" id="UP000010469"/>
    </source>
</evidence>
<dbReference type="RefSeq" id="WP_015232264.1">
    <property type="nucleotide sequence ID" value="NC_019791.1"/>
</dbReference>
<dbReference type="Pfam" id="PF01564">
    <property type="entry name" value="Spermine_synth"/>
    <property type="match status" value="1"/>
</dbReference>
<protein>
    <submittedName>
        <fullName evidence="1">Putative methyltransferase</fullName>
    </submittedName>
</protein>
<dbReference type="AlphaFoldDB" id="L0A923"/>
<dbReference type="PANTHER" id="PTHR42873">
    <property type="entry name" value="RIBOSOMAL RNA LARGE SUBUNIT METHYLTRANSFERASE"/>
    <property type="match status" value="1"/>
</dbReference>
<evidence type="ECO:0000313" key="1">
    <source>
        <dbReference type="EMBL" id="AFZ70366.1"/>
    </source>
</evidence>
<dbReference type="GeneID" id="25396755"/>
<reference evidence="2" key="1">
    <citation type="submission" date="2012-03" db="EMBL/GenBank/DDBJ databases">
        <title>Complete genome of Caldisphaera lagunensis DSM 15908.</title>
        <authorList>
            <person name="Lucas S."/>
            <person name="Copeland A."/>
            <person name="Lapidus A."/>
            <person name="Glavina del Rio T."/>
            <person name="Dalin E."/>
            <person name="Tice H."/>
            <person name="Bruce D."/>
            <person name="Goodwin L."/>
            <person name="Pitluck S."/>
            <person name="Peters L."/>
            <person name="Mikhailova N."/>
            <person name="Teshima H."/>
            <person name="Kyrpides N."/>
            <person name="Mavromatis K."/>
            <person name="Ivanova N."/>
            <person name="Brettin T."/>
            <person name="Detter J.C."/>
            <person name="Han C."/>
            <person name="Larimer F."/>
            <person name="Land M."/>
            <person name="Hauser L."/>
            <person name="Markowitz V."/>
            <person name="Cheng J.-F."/>
            <person name="Hugenholtz P."/>
            <person name="Woyke T."/>
            <person name="Wu D."/>
            <person name="Spring S."/>
            <person name="Schroeder M."/>
            <person name="Brambilla E."/>
            <person name="Klenk H.-P."/>
            <person name="Eisen J.A."/>
        </authorList>
    </citation>
    <scope>NUCLEOTIDE SEQUENCE [LARGE SCALE GENOMIC DNA]</scope>
    <source>
        <strain evidence="2">DSM 15908 / JCM 11604 / IC-154</strain>
    </source>
</reference>
<dbReference type="InParanoid" id="L0A923"/>